<evidence type="ECO:0000313" key="4">
    <source>
        <dbReference type="Proteomes" id="UP000285092"/>
    </source>
</evidence>
<dbReference type="GO" id="GO:0006465">
    <property type="term" value="P:signal peptide processing"/>
    <property type="evidence" value="ECO:0007669"/>
    <property type="project" value="InterPro"/>
</dbReference>
<feature type="transmembrane region" description="Helical" evidence="1">
    <location>
        <begin position="24"/>
        <end position="40"/>
    </location>
</feature>
<keyword evidence="1" id="KW-0472">Membrane</keyword>
<comment type="caution">
    <text evidence="3">The sequence shown here is derived from an EMBL/GenBank/DDBJ whole genome shotgun (WGS) entry which is preliminary data.</text>
</comment>
<feature type="transmembrane region" description="Helical" evidence="1">
    <location>
        <begin position="46"/>
        <end position="67"/>
    </location>
</feature>
<dbReference type="InterPro" id="IPR019533">
    <property type="entry name" value="Peptidase_S26"/>
</dbReference>
<dbReference type="OrthoDB" id="5360818at2"/>
<dbReference type="AlphaFoldDB" id="A0A418NL32"/>
<keyword evidence="1" id="KW-0812">Transmembrane</keyword>
<gene>
    <name evidence="3" type="ORF">D2V04_03320</name>
</gene>
<proteinExistence type="predicted"/>
<organism evidence="3 4">
    <name type="scientific">Pelagerythrobacter aerophilus</name>
    <dbReference type="NCBI Taxonomy" id="2306995"/>
    <lineage>
        <taxon>Bacteria</taxon>
        <taxon>Pseudomonadati</taxon>
        <taxon>Pseudomonadota</taxon>
        <taxon>Alphaproteobacteria</taxon>
        <taxon>Sphingomonadales</taxon>
        <taxon>Erythrobacteraceae</taxon>
        <taxon>Pelagerythrobacter</taxon>
    </lineage>
</organism>
<dbReference type="Pfam" id="PF10502">
    <property type="entry name" value="Peptidase_S26"/>
    <property type="match status" value="1"/>
</dbReference>
<evidence type="ECO:0000259" key="2">
    <source>
        <dbReference type="Pfam" id="PF10502"/>
    </source>
</evidence>
<evidence type="ECO:0000256" key="1">
    <source>
        <dbReference type="SAM" id="Phobius"/>
    </source>
</evidence>
<dbReference type="GO" id="GO:0004252">
    <property type="term" value="F:serine-type endopeptidase activity"/>
    <property type="evidence" value="ECO:0007669"/>
    <property type="project" value="InterPro"/>
</dbReference>
<feature type="domain" description="Peptidase S26" evidence="2">
    <location>
        <begin position="24"/>
        <end position="182"/>
    </location>
</feature>
<keyword evidence="4" id="KW-1185">Reference proteome</keyword>
<reference evidence="3 4" key="1">
    <citation type="submission" date="2018-08" db="EMBL/GenBank/DDBJ databases">
        <title>Altererythrobacter sp.Ery1 and Ery12, the genome sequencing of novel strains in genus Alterythrobacter.</title>
        <authorList>
            <person name="Cheng H."/>
            <person name="Wu Y.-H."/>
            <person name="Fang C."/>
            <person name="Xu X.-W."/>
        </authorList>
    </citation>
    <scope>NUCLEOTIDE SEQUENCE [LARGE SCALE GENOMIC DNA]</scope>
    <source>
        <strain evidence="3 4">Ery1</strain>
    </source>
</reference>
<keyword evidence="1" id="KW-1133">Transmembrane helix</keyword>
<accession>A0A418NL32</accession>
<dbReference type="EMBL" id="QXFK01000011">
    <property type="protein sequence ID" value="RIV80334.1"/>
    <property type="molecule type" value="Genomic_DNA"/>
</dbReference>
<dbReference type="SUPFAM" id="SSF51306">
    <property type="entry name" value="LexA/Signal peptidase"/>
    <property type="match status" value="1"/>
</dbReference>
<dbReference type="Gene3D" id="2.10.109.10">
    <property type="entry name" value="Umud Fragment, subunit A"/>
    <property type="match status" value="1"/>
</dbReference>
<sequence>MPLLQWGAALRAAKTRRRRLKRKAYALGILATALAITIIWKPRPLLVWNASASAPIGLYTVGGRGWIAPGDMVVARMPEPWRSFAARRRYLPHNVPLVKRVVAVSGDMVCAHGRAIFVNGKQVAARARNDGAGRTMPWWNGCIVLRDDTAFLLMEDNASSFDGRYFGPTSSSDIIGKAQLIWPG</sequence>
<protein>
    <submittedName>
        <fullName evidence="3">S26 family signal peptidase</fullName>
    </submittedName>
</protein>
<name>A0A418NL32_9SPHN</name>
<dbReference type="Proteomes" id="UP000285092">
    <property type="component" value="Unassembled WGS sequence"/>
</dbReference>
<evidence type="ECO:0000313" key="3">
    <source>
        <dbReference type="EMBL" id="RIV80334.1"/>
    </source>
</evidence>
<dbReference type="InterPro" id="IPR036286">
    <property type="entry name" value="LexA/Signal_pep-like_sf"/>
</dbReference>